<evidence type="ECO:0000256" key="2">
    <source>
        <dbReference type="ARBA" id="ARBA00023002"/>
    </source>
</evidence>
<sequence>MKIDLSHRRAIVTGAAQGIGRSIVKTLAADGVRVAAFDLDEAGLRHAAEAGATITHTLDLSDRDAVGEAVRGTAEKLGGIDILINCAGGVRGQVGRPIEEVSEQDWLVLFEANVHGAFWCSQAAAPHMKAGGFGRIVNIASGAGLRPSLTGIQAYTASKHALVGLTKQLSFELGPFGITVNSIAPGFVLSNPATQRQWESYGAEGQQRLLESIHTRRLGRPQDIADTVMFFASDAAGWISGQILSVDGGRS</sequence>
<dbReference type="Gene3D" id="3.40.50.720">
    <property type="entry name" value="NAD(P)-binding Rossmann-like Domain"/>
    <property type="match status" value="1"/>
</dbReference>
<gene>
    <name evidence="3" type="ORF">FEZ63_13500</name>
</gene>
<evidence type="ECO:0000256" key="1">
    <source>
        <dbReference type="ARBA" id="ARBA00006484"/>
    </source>
</evidence>
<dbReference type="OrthoDB" id="9804774at2"/>
<keyword evidence="2" id="KW-0560">Oxidoreductase</keyword>
<comment type="similarity">
    <text evidence="1">Belongs to the short-chain dehydrogenases/reductases (SDR) family.</text>
</comment>
<comment type="caution">
    <text evidence="3">The sequence shown here is derived from an EMBL/GenBank/DDBJ whole genome shotgun (WGS) entry which is preliminary data.</text>
</comment>
<keyword evidence="4" id="KW-1185">Reference proteome</keyword>
<dbReference type="FunFam" id="3.40.50.720:FF:000084">
    <property type="entry name" value="Short-chain dehydrogenase reductase"/>
    <property type="match status" value="1"/>
</dbReference>
<dbReference type="SUPFAM" id="SSF51735">
    <property type="entry name" value="NAD(P)-binding Rossmann-fold domains"/>
    <property type="match status" value="1"/>
</dbReference>
<dbReference type="GO" id="GO:0016616">
    <property type="term" value="F:oxidoreductase activity, acting on the CH-OH group of donors, NAD or NADP as acceptor"/>
    <property type="evidence" value="ECO:0007669"/>
    <property type="project" value="TreeGrafter"/>
</dbReference>
<dbReference type="InterPro" id="IPR002347">
    <property type="entry name" value="SDR_fam"/>
</dbReference>
<proteinExistence type="inferred from homology"/>
<dbReference type="AlphaFoldDB" id="A0A5N3P9G8"/>
<reference evidence="3 4" key="1">
    <citation type="journal article" date="2019" name="Microorganisms">
        <title>Genome Insights into the Novel Species Microvirga brassicacearum, a Rapeseed Endophyte with Biotechnological Potential.</title>
        <authorList>
            <person name="Jimenez-Gomez A."/>
            <person name="Saati-Santamaria Z."/>
            <person name="Igual J.M."/>
            <person name="Rivas R."/>
            <person name="Mateos P.F."/>
            <person name="Garcia-Fraile P."/>
        </authorList>
    </citation>
    <scope>NUCLEOTIDE SEQUENCE [LARGE SCALE GENOMIC DNA]</scope>
    <source>
        <strain evidence="3 4">CDVBN77</strain>
    </source>
</reference>
<evidence type="ECO:0000313" key="4">
    <source>
        <dbReference type="Proteomes" id="UP000325684"/>
    </source>
</evidence>
<dbReference type="PRINTS" id="PR00080">
    <property type="entry name" value="SDRFAMILY"/>
</dbReference>
<dbReference type="PANTHER" id="PTHR42760:SF115">
    <property type="entry name" value="3-OXOACYL-[ACYL-CARRIER-PROTEIN] REDUCTASE FABG"/>
    <property type="match status" value="1"/>
</dbReference>
<organism evidence="3 4">
    <name type="scientific">Microvirga brassicacearum</name>
    <dbReference type="NCBI Taxonomy" id="2580413"/>
    <lineage>
        <taxon>Bacteria</taxon>
        <taxon>Pseudomonadati</taxon>
        <taxon>Pseudomonadota</taxon>
        <taxon>Alphaproteobacteria</taxon>
        <taxon>Hyphomicrobiales</taxon>
        <taxon>Methylobacteriaceae</taxon>
        <taxon>Microvirga</taxon>
    </lineage>
</organism>
<evidence type="ECO:0000313" key="3">
    <source>
        <dbReference type="EMBL" id="KAB0266382.1"/>
    </source>
</evidence>
<dbReference type="EMBL" id="VCMV01000021">
    <property type="protein sequence ID" value="KAB0266382.1"/>
    <property type="molecule type" value="Genomic_DNA"/>
</dbReference>
<dbReference type="Proteomes" id="UP000325684">
    <property type="component" value="Unassembled WGS sequence"/>
</dbReference>
<dbReference type="PANTHER" id="PTHR42760">
    <property type="entry name" value="SHORT-CHAIN DEHYDROGENASES/REDUCTASES FAMILY MEMBER"/>
    <property type="match status" value="1"/>
</dbReference>
<dbReference type="CDD" id="cd05233">
    <property type="entry name" value="SDR_c"/>
    <property type="match status" value="1"/>
</dbReference>
<dbReference type="Pfam" id="PF13561">
    <property type="entry name" value="adh_short_C2"/>
    <property type="match status" value="1"/>
</dbReference>
<protein>
    <submittedName>
        <fullName evidence="3">SDR family oxidoreductase</fullName>
    </submittedName>
</protein>
<dbReference type="RefSeq" id="WP_150945285.1">
    <property type="nucleotide sequence ID" value="NZ_VCMV01000021.1"/>
</dbReference>
<dbReference type="InterPro" id="IPR036291">
    <property type="entry name" value="NAD(P)-bd_dom_sf"/>
</dbReference>
<name>A0A5N3P9G8_9HYPH</name>
<accession>A0A5N3P9G8</accession>
<dbReference type="PRINTS" id="PR00081">
    <property type="entry name" value="GDHRDH"/>
</dbReference>